<evidence type="ECO:0008006" key="3">
    <source>
        <dbReference type="Google" id="ProtNLM"/>
    </source>
</evidence>
<gene>
    <name evidence="1" type="ORF">GCM10011579_058860</name>
</gene>
<dbReference type="AlphaFoldDB" id="A0A917Y7X8"/>
<organism evidence="1 2">
    <name type="scientific">Streptomyces albiflavescens</name>
    <dbReference type="NCBI Taxonomy" id="1623582"/>
    <lineage>
        <taxon>Bacteria</taxon>
        <taxon>Bacillati</taxon>
        <taxon>Actinomycetota</taxon>
        <taxon>Actinomycetes</taxon>
        <taxon>Kitasatosporales</taxon>
        <taxon>Streptomycetaceae</taxon>
        <taxon>Streptomyces</taxon>
    </lineage>
</organism>
<dbReference type="Gene3D" id="3.40.50.720">
    <property type="entry name" value="NAD(P)-binding Rossmann-like Domain"/>
    <property type="match status" value="1"/>
</dbReference>
<evidence type="ECO:0000313" key="1">
    <source>
        <dbReference type="EMBL" id="GGN77052.1"/>
    </source>
</evidence>
<reference evidence="1 2" key="1">
    <citation type="journal article" date="2014" name="Int. J. Syst. Evol. Microbiol.">
        <title>Complete genome sequence of Corynebacterium casei LMG S-19264T (=DSM 44701T), isolated from a smear-ripened cheese.</title>
        <authorList>
            <consortium name="US DOE Joint Genome Institute (JGI-PGF)"/>
            <person name="Walter F."/>
            <person name="Albersmeier A."/>
            <person name="Kalinowski J."/>
            <person name="Ruckert C."/>
        </authorList>
    </citation>
    <scope>NUCLEOTIDE SEQUENCE [LARGE SCALE GENOMIC DNA]</scope>
    <source>
        <strain evidence="1 2">CGMCC 4.7111</strain>
    </source>
</reference>
<proteinExistence type="predicted"/>
<keyword evidence="2" id="KW-1185">Reference proteome</keyword>
<dbReference type="EMBL" id="BMMM01000012">
    <property type="protein sequence ID" value="GGN77052.1"/>
    <property type="molecule type" value="Genomic_DNA"/>
</dbReference>
<protein>
    <recommendedName>
        <fullName evidence="3">Alcohol dehydrogenase</fullName>
    </recommendedName>
</protein>
<sequence>MGGFPGGMGSHEEEVSVSAPYWGSRGELIEVLDLARAGAVSVHTETCSLDEAPLTYERLHAGKVNGRAVTLPNR</sequence>
<evidence type="ECO:0000313" key="2">
    <source>
        <dbReference type="Proteomes" id="UP000600365"/>
    </source>
</evidence>
<dbReference type="Gene3D" id="3.90.180.10">
    <property type="entry name" value="Medium-chain alcohol dehydrogenases, catalytic domain"/>
    <property type="match status" value="1"/>
</dbReference>
<comment type="caution">
    <text evidence="1">The sequence shown here is derived from an EMBL/GenBank/DDBJ whole genome shotgun (WGS) entry which is preliminary data.</text>
</comment>
<dbReference type="Proteomes" id="UP000600365">
    <property type="component" value="Unassembled WGS sequence"/>
</dbReference>
<accession>A0A917Y7X8</accession>
<name>A0A917Y7X8_9ACTN</name>